<dbReference type="InterPro" id="IPR038763">
    <property type="entry name" value="DHH_sf"/>
</dbReference>
<dbReference type="InterPro" id="IPR018779">
    <property type="entry name" value="RecJ_C"/>
</dbReference>
<dbReference type="NCBIfam" id="TIGR00644">
    <property type="entry name" value="recJ"/>
    <property type="match status" value="1"/>
</dbReference>
<dbReference type="STRING" id="1432562.WN59_00780"/>
<protein>
    <recommendedName>
        <fullName evidence="2">Single-stranded-DNA-specific exonuclease RecJ</fullName>
    </recommendedName>
</protein>
<dbReference type="SUPFAM" id="SSF64182">
    <property type="entry name" value="DHH phosphoesterases"/>
    <property type="match status" value="1"/>
</dbReference>
<dbReference type="Proteomes" id="UP000034287">
    <property type="component" value="Unassembled WGS sequence"/>
</dbReference>
<keyword evidence="3" id="KW-0540">Nuclease</keyword>
<accession>A0A0M2SQZ4</accession>
<dbReference type="Gene3D" id="3.10.310.30">
    <property type="match status" value="1"/>
</dbReference>
<feature type="domain" description="RecJ OB" evidence="9">
    <location>
        <begin position="440"/>
        <end position="544"/>
    </location>
</feature>
<keyword evidence="4" id="KW-0378">Hydrolase</keyword>
<dbReference type="Pfam" id="PF02272">
    <property type="entry name" value="DHHA1"/>
    <property type="match status" value="1"/>
</dbReference>
<dbReference type="InterPro" id="IPR041122">
    <property type="entry name" value="RecJ_OB"/>
</dbReference>
<organism evidence="10 11">
    <name type="scientific">Salinicoccus sediminis</name>
    <dbReference type="NCBI Taxonomy" id="1432562"/>
    <lineage>
        <taxon>Bacteria</taxon>
        <taxon>Bacillati</taxon>
        <taxon>Bacillota</taxon>
        <taxon>Bacilli</taxon>
        <taxon>Bacillales</taxon>
        <taxon>Staphylococcaceae</taxon>
        <taxon>Salinicoccus</taxon>
    </lineage>
</organism>
<proteinExistence type="inferred from homology"/>
<keyword evidence="5" id="KW-0269">Exonuclease</keyword>
<dbReference type="PATRIC" id="fig|1432562.3.peg.159"/>
<dbReference type="GO" id="GO:0006310">
    <property type="term" value="P:DNA recombination"/>
    <property type="evidence" value="ECO:0007669"/>
    <property type="project" value="InterPro"/>
</dbReference>
<evidence type="ECO:0000256" key="5">
    <source>
        <dbReference type="ARBA" id="ARBA00022839"/>
    </source>
</evidence>
<dbReference type="InterPro" id="IPR001667">
    <property type="entry name" value="DDH_dom"/>
</dbReference>
<dbReference type="PANTHER" id="PTHR30255">
    <property type="entry name" value="SINGLE-STRANDED-DNA-SPECIFIC EXONUCLEASE RECJ"/>
    <property type="match status" value="1"/>
</dbReference>
<comment type="caution">
    <text evidence="10">The sequence shown here is derived from an EMBL/GenBank/DDBJ whole genome shotgun (WGS) entry which is preliminary data.</text>
</comment>
<dbReference type="InterPro" id="IPR051673">
    <property type="entry name" value="SSDNA_exonuclease_RecJ"/>
</dbReference>
<name>A0A0M2SQZ4_9STAP</name>
<evidence type="ECO:0000259" key="6">
    <source>
        <dbReference type="Pfam" id="PF01368"/>
    </source>
</evidence>
<evidence type="ECO:0000259" key="8">
    <source>
        <dbReference type="Pfam" id="PF10141"/>
    </source>
</evidence>
<evidence type="ECO:0000256" key="4">
    <source>
        <dbReference type="ARBA" id="ARBA00022801"/>
    </source>
</evidence>
<evidence type="ECO:0000259" key="7">
    <source>
        <dbReference type="Pfam" id="PF02272"/>
    </source>
</evidence>
<dbReference type="InterPro" id="IPR003156">
    <property type="entry name" value="DHHA1_dom"/>
</dbReference>
<evidence type="ECO:0000256" key="1">
    <source>
        <dbReference type="ARBA" id="ARBA00005915"/>
    </source>
</evidence>
<dbReference type="Pfam" id="PF10141">
    <property type="entry name" value="ssDNA-exonuc_C"/>
    <property type="match status" value="1"/>
</dbReference>
<evidence type="ECO:0000256" key="2">
    <source>
        <dbReference type="ARBA" id="ARBA00019841"/>
    </source>
</evidence>
<dbReference type="InterPro" id="IPR004610">
    <property type="entry name" value="RecJ"/>
</dbReference>
<dbReference type="OrthoDB" id="9809852at2"/>
<feature type="domain" description="DDH" evidence="6">
    <location>
        <begin position="79"/>
        <end position="220"/>
    </location>
</feature>
<dbReference type="GO" id="GO:0003676">
    <property type="term" value="F:nucleic acid binding"/>
    <property type="evidence" value="ECO:0007669"/>
    <property type="project" value="InterPro"/>
</dbReference>
<keyword evidence="11" id="KW-1185">Reference proteome</keyword>
<feature type="domain" description="DHHA1" evidence="7">
    <location>
        <begin position="340"/>
        <end position="428"/>
    </location>
</feature>
<dbReference type="EMBL" id="LAYZ01000001">
    <property type="protein sequence ID" value="KKK35402.1"/>
    <property type="molecule type" value="Genomic_DNA"/>
</dbReference>
<feature type="domain" description="Single-stranded-DNA-specific exonuclease RecJ C-terminal" evidence="8">
    <location>
        <begin position="551"/>
        <end position="740"/>
    </location>
</feature>
<dbReference type="RefSeq" id="WP_046511124.1">
    <property type="nucleotide sequence ID" value="NZ_LAYZ01000001.1"/>
</dbReference>
<dbReference type="AlphaFoldDB" id="A0A0M2SQZ4"/>
<evidence type="ECO:0000256" key="3">
    <source>
        <dbReference type="ARBA" id="ARBA00022722"/>
    </source>
</evidence>
<reference evidence="10 11" key="1">
    <citation type="submission" date="2015-04" db="EMBL/GenBank/DDBJ databases">
        <title>Taxonomic description and genome sequence of Salinicoccus sediminis sp. nov., a novel hyper halotolerant bacterium isolated from marine sediment.</title>
        <authorList>
            <person name="Mathan Kumar R."/>
            <person name="Kaur G."/>
            <person name="Kumar N."/>
            <person name="Kumar A."/>
            <person name="Singh N.K."/>
            <person name="Kaur N."/>
            <person name="Mayilraj S."/>
        </authorList>
    </citation>
    <scope>NUCLEOTIDE SEQUENCE [LARGE SCALE GENOMIC DNA]</scope>
    <source>
        <strain evidence="10 11">SV-16</strain>
    </source>
</reference>
<evidence type="ECO:0000313" key="11">
    <source>
        <dbReference type="Proteomes" id="UP000034287"/>
    </source>
</evidence>
<dbReference type="GO" id="GO:0008409">
    <property type="term" value="F:5'-3' exonuclease activity"/>
    <property type="evidence" value="ECO:0007669"/>
    <property type="project" value="InterPro"/>
</dbReference>
<evidence type="ECO:0000313" key="10">
    <source>
        <dbReference type="EMBL" id="KKK35402.1"/>
    </source>
</evidence>
<comment type="similarity">
    <text evidence="1">Belongs to the RecJ family.</text>
</comment>
<evidence type="ECO:0000259" key="9">
    <source>
        <dbReference type="Pfam" id="PF17768"/>
    </source>
</evidence>
<sequence>MYQSKYEWKVRKKTADMEESAVQDFKLNKLEQTVLENRGYTSAEDLGSIFHPETYDPSLVRGMGEAKVRVEKAITDDESILIYGDFDADGITSTVLLSNALRRRTGNVEYIIPDRITDGYGPNRAIFEEVVVGQFDLVITVDNGISGNEEIAFLVEQGVDVIVVDHHSFGENIPDVTIIHPDHPDGAYPCRDLAGVGITYKLVQALGLDTPEDLALVAIGTVADLVPMIDENKKLVTDGLGILNDRPPLGVKSLLRAAGHDGLVDEDTIGFTLAPRLNATGRLGEASLGVELLMEEDPDAAYELSMAVERMNQERKQIVEEIHTEAAGMVDGTKQINIVCRDGWHPGVIGIVASRLVDQFGKPAIVFTQDGDIFRGSARSIEGVDLHSVLKEHSRHHSSYGGHSQALGIEVAAGSMESFKEELETYFESLGLDHRPVRHIDYQLKPGNMTMKEFERFERLKPFGQAFKSPVFMVNNAKIGMIRQVGKDKTHIKITIPEIELDVIGFNFGHLAREVGNGDTISLIGTVNINEFNQKRTLQMVLMDAAVDTVQLMDMRSRTDQQFDMITQDDCFLIGEGREKKGPNYYHYGERLPFVTGSVVLRDLPDSLDNLTYSLNDIHVSKMILIFHSNRELFFSGIPGREDIAKLQEVIQGAEDGSIDLARHAPPLSKKLGVTMTFLKMMTDIMEDLKIIELKNGIVYKGNADMDWNINESAHFRLLNSRMEAETRLKMSSTNELKQYVRTLISN</sequence>
<dbReference type="PANTHER" id="PTHR30255:SF2">
    <property type="entry name" value="SINGLE-STRANDED-DNA-SPECIFIC EXONUCLEASE RECJ"/>
    <property type="match status" value="1"/>
</dbReference>
<dbReference type="GO" id="GO:0006281">
    <property type="term" value="P:DNA repair"/>
    <property type="evidence" value="ECO:0007669"/>
    <property type="project" value="InterPro"/>
</dbReference>
<dbReference type="Pfam" id="PF01368">
    <property type="entry name" value="DHH"/>
    <property type="match status" value="1"/>
</dbReference>
<dbReference type="Pfam" id="PF17768">
    <property type="entry name" value="RecJ_OB"/>
    <property type="match status" value="1"/>
</dbReference>
<dbReference type="Gene3D" id="3.90.1640.30">
    <property type="match status" value="1"/>
</dbReference>
<gene>
    <name evidence="10" type="ORF">WN59_00780</name>
</gene>